<dbReference type="AlphaFoldDB" id="A0A480A8C3"/>
<accession>A0A480A8C3</accession>
<dbReference type="EMBL" id="BJCF01000003">
    <property type="protein sequence ID" value="GCL40772.1"/>
    <property type="molecule type" value="Genomic_DNA"/>
</dbReference>
<evidence type="ECO:0000313" key="1">
    <source>
        <dbReference type="EMBL" id="GCL40772.1"/>
    </source>
</evidence>
<dbReference type="OrthoDB" id="9027184at2"/>
<dbReference type="Proteomes" id="UP000299367">
    <property type="component" value="Unassembled WGS sequence"/>
</dbReference>
<name>A0A480A8C3_9CYAN</name>
<organism evidence="1 2">
    <name type="scientific">Dolichospermum planctonicum</name>
    <dbReference type="NCBI Taxonomy" id="136072"/>
    <lineage>
        <taxon>Bacteria</taxon>
        <taxon>Bacillati</taxon>
        <taxon>Cyanobacteriota</taxon>
        <taxon>Cyanophyceae</taxon>
        <taxon>Nostocales</taxon>
        <taxon>Aphanizomenonaceae</taxon>
        <taxon>Dolichospermum</taxon>
    </lineage>
</organism>
<sequence length="1165" mass="132091">MTSLPPKIDQRTYEEIVQQTEAFVQEFTSSLEQGWKAPPLGQMDVGRALIRIFGRMVTKISDRLNQVPEKNFLAFLDLIGGQLQPPQPAKVPLTFYLAEASPVGAFVPAYTQISAPPLEGNDEEIIFETEQELIVTTAQLKAVFVREPNQDKYGDYTLFVTGKEDQSFLVFSGDRPIQHSLYITCHEIFNLPELSNLSLTIETNNPQSMADLNLSLDWSYWNGLEWQNLSRPNLTIKDSQCILNFADIKLPSVSEINGKSGKWLQAKLKLNSWVENLPIINQIQGSTQINQVNLMPEVCLYNDTPLDQSKNFYPFGEEPKLNDTFYIALHDRFVKPGANITLTFELSHNSNLASADITITWEIQAQGEWKKIAITQSENQLWMNSSPQLIKNSPITTTLKFPQQIPSPSTVNGETRYWIRARITQGLYGQASTIRKYAIYNEVAIVDSVTNDNKTISIVGTASDFFKAGDMIRLVWLENNSEKREEYKIQSLSNNQLTLETLVTNPQAKVKGTKIFLRYVISETVPPNYDPPIIQSLKLTYNFNFNEKAIYFAYNDLHYSHPKKFDIKLTDKIDQGSQRVSINQVEGLAVGEFLTFPSRPNPEIHQIEYINPQTKQLILAASLSQTYLKDTRIDCHFRPFIPTIDKNPSLYLGFDKPFGNQTVTLYAQVNPPSPQELSQAISRSNPQLIWEYFSPLGWQTLGVNDQTKAFSQRGLIQFIAPSDFTKSMIFNQDLYWLRVRWQGGNFSIQPRLNKILTNTTWAVQATTIQAEILGSSNYEAHQTFTAGYSPILIGEKLEIRENEIPEQFDSDKLTVIRDNLGEIEEIWVTWQEVPDFYSSTESDRHYLLDRQTGKISFGDGQSGMIPPRGRNNIRLSFYRTGGGEQGNLVSQSVNQLKTTVPYIDRVVNLEAAAGGANQEKLERLKERVPQKLRHRNRAVTLQDIEDLAYEASTDVKRVKLITPDLMTPEFSALNGGLWLDPTKKDITLNDYINSKRTQITNPDEFKKMLLSINQDSGKVKLIVLPNSKERQPNPSLALLEKVEGYIQSRCEAMLDLTVTVPQWQEIIVTATITPTTYQGLDRLRETINRRLEAFLHPLTGGSGDGWRFGRYPQKSDFYALIQSISGVDHVDLLEINPDPESPELAADSLIFSGHHIIHLQSSGGN</sequence>
<proteinExistence type="predicted"/>
<evidence type="ECO:0000313" key="2">
    <source>
        <dbReference type="Proteomes" id="UP000299367"/>
    </source>
</evidence>
<protein>
    <submittedName>
        <fullName evidence="1">Uncharacterized protein</fullName>
    </submittedName>
</protein>
<dbReference type="RefSeq" id="WP_137906587.1">
    <property type="nucleotide sequence ID" value="NZ_BJCF01000003.1"/>
</dbReference>
<reference evidence="2" key="1">
    <citation type="submission" date="2019-02" db="EMBL/GenBank/DDBJ databases">
        <title>Draft genome sequence of Dolichospermum planctonicum NIES-80.</title>
        <authorList>
            <person name="Yamaguchi H."/>
            <person name="Suzuki S."/>
            <person name="Kawachi M."/>
        </authorList>
    </citation>
    <scope>NUCLEOTIDE SEQUENCE [LARGE SCALE GENOMIC DNA]</scope>
    <source>
        <strain evidence="2">NIES-80</strain>
    </source>
</reference>
<gene>
    <name evidence="1" type="ORF">NIES80_04610</name>
</gene>
<comment type="caution">
    <text evidence="1">The sequence shown here is derived from an EMBL/GenBank/DDBJ whole genome shotgun (WGS) entry which is preliminary data.</text>
</comment>